<dbReference type="InterPro" id="IPR002867">
    <property type="entry name" value="IBR_dom"/>
</dbReference>
<sequence length="491" mass="54894">MEKITVSKMQAVEMAKGIVEARDEKLAFLLQLQEIVKSTTVLDHEFASCEDLEEEPPSPPLLSDSEIDADKDKDVALKLAADELGNLVEETEETQLSLLETYRLAHLDAIQEHDAQFARSIENTPSEDWENAGDEMEDPFDDFHGPDDMFAYNEVDHQYDSVVTQFGGAATSAPRKRSHGGDTDGEKNLLVLRRAKLPTSVNLREMPRRVVFNPEQQDKGKKVVQEDDDDYLPASPLSVGRHSPGTSAGTVPFLGESLEVEDRDATVQTDDHVDDTELAQKICQICFEAPLSTSTSFVSLEGCRHEFCKTCISRHAEARIVDGGLMHIACPYVGCQTIISFTQLSSLLNSKMLEILSRRQIEAAIPDSERVYCPFKDCSALLFKPSTPTIHQPSSSARRKQPTAFGCVECDACHRAFCMECNVPWHADMSCIQYKGSLRNRRLLGDEKLLHLASEKKWQRCKCGHVVELEMGCYHVRYVDMVFATCVESHG</sequence>
<dbReference type="PROSITE" id="PS51873">
    <property type="entry name" value="TRIAD"/>
    <property type="match status" value="1"/>
</dbReference>
<dbReference type="Proteomes" id="UP000822688">
    <property type="component" value="Chromosome 3"/>
</dbReference>
<evidence type="ECO:0000256" key="11">
    <source>
        <dbReference type="PROSITE-ProRule" id="PRU00175"/>
    </source>
</evidence>
<evidence type="ECO:0000256" key="1">
    <source>
        <dbReference type="ARBA" id="ARBA00001798"/>
    </source>
</evidence>
<evidence type="ECO:0000259" key="13">
    <source>
        <dbReference type="PROSITE" id="PS50089"/>
    </source>
</evidence>
<feature type="region of interest" description="Disordered" evidence="12">
    <location>
        <begin position="211"/>
        <end position="246"/>
    </location>
</feature>
<evidence type="ECO:0000256" key="3">
    <source>
        <dbReference type="ARBA" id="ARBA00005884"/>
    </source>
</evidence>
<dbReference type="Pfam" id="PF01485">
    <property type="entry name" value="IBR"/>
    <property type="match status" value="1"/>
</dbReference>
<comment type="caution">
    <text evidence="15">The sequence shown here is derived from an EMBL/GenBank/DDBJ whole genome shotgun (WGS) entry which is preliminary data.</text>
</comment>
<gene>
    <name evidence="15" type="ORF">KC19_3G108100</name>
</gene>
<evidence type="ECO:0000256" key="6">
    <source>
        <dbReference type="ARBA" id="ARBA00022723"/>
    </source>
</evidence>
<accession>A0A8T0IJ77</accession>
<comment type="catalytic activity">
    <reaction evidence="1">
        <text>[E2 ubiquitin-conjugating enzyme]-S-ubiquitinyl-L-cysteine + [acceptor protein]-L-lysine = [E2 ubiquitin-conjugating enzyme]-L-cysteine + [acceptor protein]-N(6)-ubiquitinyl-L-lysine.</text>
        <dbReference type="EC" id="2.3.2.31"/>
    </reaction>
</comment>
<evidence type="ECO:0000256" key="4">
    <source>
        <dbReference type="ARBA" id="ARBA00012251"/>
    </source>
</evidence>
<evidence type="ECO:0000256" key="9">
    <source>
        <dbReference type="ARBA" id="ARBA00022786"/>
    </source>
</evidence>
<feature type="compositionally biased region" description="Basic and acidic residues" evidence="12">
    <location>
        <begin position="216"/>
        <end position="225"/>
    </location>
</feature>
<feature type="domain" description="RING-type" evidence="13">
    <location>
        <begin position="283"/>
        <end position="331"/>
    </location>
</feature>
<dbReference type="GO" id="GO:0061630">
    <property type="term" value="F:ubiquitin protein ligase activity"/>
    <property type="evidence" value="ECO:0007669"/>
    <property type="project" value="UniProtKB-EC"/>
</dbReference>
<organism evidence="15 16">
    <name type="scientific">Ceratodon purpureus</name>
    <name type="common">Fire moss</name>
    <name type="synonym">Dicranum purpureum</name>
    <dbReference type="NCBI Taxonomy" id="3225"/>
    <lineage>
        <taxon>Eukaryota</taxon>
        <taxon>Viridiplantae</taxon>
        <taxon>Streptophyta</taxon>
        <taxon>Embryophyta</taxon>
        <taxon>Bryophyta</taxon>
        <taxon>Bryophytina</taxon>
        <taxon>Bryopsida</taxon>
        <taxon>Dicranidae</taxon>
        <taxon>Pseudoditrichales</taxon>
        <taxon>Ditrichaceae</taxon>
        <taxon>Ceratodon</taxon>
    </lineage>
</organism>
<dbReference type="PANTHER" id="PTHR11685">
    <property type="entry name" value="RBR FAMILY RING FINGER AND IBR DOMAIN-CONTAINING"/>
    <property type="match status" value="1"/>
</dbReference>
<keyword evidence="10" id="KW-0862">Zinc</keyword>
<evidence type="ECO:0000313" key="15">
    <source>
        <dbReference type="EMBL" id="KAG0583085.1"/>
    </source>
</evidence>
<keyword evidence="5" id="KW-0808">Transferase</keyword>
<protein>
    <recommendedName>
        <fullName evidence="4">RBR-type E3 ubiquitin transferase</fullName>
        <ecNumber evidence="4">2.3.2.31</ecNumber>
    </recommendedName>
</protein>
<dbReference type="Pfam" id="PF00097">
    <property type="entry name" value="zf-C3HC4"/>
    <property type="match status" value="1"/>
</dbReference>
<reference evidence="15" key="1">
    <citation type="submission" date="2020-06" db="EMBL/GenBank/DDBJ databases">
        <title>WGS assembly of Ceratodon purpureus strain R40.</title>
        <authorList>
            <person name="Carey S.B."/>
            <person name="Jenkins J."/>
            <person name="Shu S."/>
            <person name="Lovell J.T."/>
            <person name="Sreedasyam A."/>
            <person name="Maumus F."/>
            <person name="Tiley G.P."/>
            <person name="Fernandez-Pozo N."/>
            <person name="Barry K."/>
            <person name="Chen C."/>
            <person name="Wang M."/>
            <person name="Lipzen A."/>
            <person name="Daum C."/>
            <person name="Saski C.A."/>
            <person name="Payton A.C."/>
            <person name="Mcbreen J.C."/>
            <person name="Conrad R.E."/>
            <person name="Kollar L.M."/>
            <person name="Olsson S."/>
            <person name="Huttunen S."/>
            <person name="Landis J.B."/>
            <person name="Wickett N.J."/>
            <person name="Johnson M.G."/>
            <person name="Rensing S.A."/>
            <person name="Grimwood J."/>
            <person name="Schmutz J."/>
            <person name="Mcdaniel S.F."/>
        </authorList>
    </citation>
    <scope>NUCLEOTIDE SEQUENCE</scope>
    <source>
        <strain evidence="15">R40</strain>
    </source>
</reference>
<dbReference type="SMART" id="SM00647">
    <property type="entry name" value="IBR"/>
    <property type="match status" value="1"/>
</dbReference>
<dbReference type="InterPro" id="IPR044066">
    <property type="entry name" value="TRIAD_supradom"/>
</dbReference>
<dbReference type="CDD" id="cd22582">
    <property type="entry name" value="BRcat_RBR_unk"/>
    <property type="match status" value="1"/>
</dbReference>
<keyword evidence="7" id="KW-0677">Repeat</keyword>
<evidence type="ECO:0000256" key="8">
    <source>
        <dbReference type="ARBA" id="ARBA00022771"/>
    </source>
</evidence>
<dbReference type="GO" id="GO:0016567">
    <property type="term" value="P:protein ubiquitination"/>
    <property type="evidence" value="ECO:0007669"/>
    <property type="project" value="InterPro"/>
</dbReference>
<dbReference type="InterPro" id="IPR018957">
    <property type="entry name" value="Znf_C3HC4_RING-type"/>
</dbReference>
<comment type="similarity">
    <text evidence="3">Belongs to the RBR family. Ariadne subfamily.</text>
</comment>
<evidence type="ECO:0000313" key="16">
    <source>
        <dbReference type="Proteomes" id="UP000822688"/>
    </source>
</evidence>
<keyword evidence="6" id="KW-0479">Metal-binding</keyword>
<dbReference type="PROSITE" id="PS50089">
    <property type="entry name" value="ZF_RING_2"/>
    <property type="match status" value="1"/>
</dbReference>
<keyword evidence="9" id="KW-0833">Ubl conjugation pathway</keyword>
<dbReference type="GO" id="GO:0008270">
    <property type="term" value="F:zinc ion binding"/>
    <property type="evidence" value="ECO:0007669"/>
    <property type="project" value="UniProtKB-KW"/>
</dbReference>
<keyword evidence="8 11" id="KW-0863">Zinc-finger</keyword>
<dbReference type="InterPro" id="IPR017907">
    <property type="entry name" value="Znf_RING_CS"/>
</dbReference>
<proteinExistence type="inferred from homology"/>
<dbReference type="InterPro" id="IPR013083">
    <property type="entry name" value="Znf_RING/FYVE/PHD"/>
</dbReference>
<dbReference type="Gene3D" id="3.30.40.10">
    <property type="entry name" value="Zinc/RING finger domain, C3HC4 (zinc finger)"/>
    <property type="match status" value="1"/>
</dbReference>
<dbReference type="PROSITE" id="PS00518">
    <property type="entry name" value="ZF_RING_1"/>
    <property type="match status" value="1"/>
</dbReference>
<evidence type="ECO:0000256" key="7">
    <source>
        <dbReference type="ARBA" id="ARBA00022737"/>
    </source>
</evidence>
<comment type="function">
    <text evidence="2">Might act as an E3 ubiquitin-protein ligase, or as part of E3 complex, which accepts ubiquitin from specific E2 ubiquitin-conjugating enzymes and then transfers it to substrates.</text>
</comment>
<evidence type="ECO:0000256" key="10">
    <source>
        <dbReference type="ARBA" id="ARBA00022833"/>
    </source>
</evidence>
<evidence type="ECO:0000256" key="12">
    <source>
        <dbReference type="SAM" id="MobiDB-lite"/>
    </source>
</evidence>
<dbReference type="SUPFAM" id="SSF57850">
    <property type="entry name" value="RING/U-box"/>
    <property type="match status" value="1"/>
</dbReference>
<dbReference type="EMBL" id="CM026423">
    <property type="protein sequence ID" value="KAG0583085.1"/>
    <property type="molecule type" value="Genomic_DNA"/>
</dbReference>
<keyword evidence="16" id="KW-1185">Reference proteome</keyword>
<dbReference type="AlphaFoldDB" id="A0A8T0IJ77"/>
<feature type="domain" description="RING-type" evidence="14">
    <location>
        <begin position="279"/>
        <end position="491"/>
    </location>
</feature>
<dbReference type="EC" id="2.3.2.31" evidence="4"/>
<evidence type="ECO:0000256" key="2">
    <source>
        <dbReference type="ARBA" id="ARBA00003976"/>
    </source>
</evidence>
<dbReference type="InterPro" id="IPR031127">
    <property type="entry name" value="E3_UB_ligase_RBR"/>
</dbReference>
<evidence type="ECO:0000256" key="5">
    <source>
        <dbReference type="ARBA" id="ARBA00022679"/>
    </source>
</evidence>
<dbReference type="InterPro" id="IPR001841">
    <property type="entry name" value="Znf_RING"/>
</dbReference>
<evidence type="ECO:0000259" key="14">
    <source>
        <dbReference type="PROSITE" id="PS51873"/>
    </source>
</evidence>
<dbReference type="SMART" id="SM00184">
    <property type="entry name" value="RING"/>
    <property type="match status" value="1"/>
</dbReference>
<name>A0A8T0IJ77_CERPU</name>